<organism evidence="8 9">
    <name type="scientific">Aspergillus candidus</name>
    <dbReference type="NCBI Taxonomy" id="41067"/>
    <lineage>
        <taxon>Eukaryota</taxon>
        <taxon>Fungi</taxon>
        <taxon>Dikarya</taxon>
        <taxon>Ascomycota</taxon>
        <taxon>Pezizomycotina</taxon>
        <taxon>Eurotiomycetes</taxon>
        <taxon>Eurotiomycetidae</taxon>
        <taxon>Eurotiales</taxon>
        <taxon>Aspergillaceae</taxon>
        <taxon>Aspergillus</taxon>
        <taxon>Aspergillus subgen. Circumdati</taxon>
    </lineage>
</organism>
<evidence type="ECO:0000256" key="4">
    <source>
        <dbReference type="ARBA" id="ARBA00023125"/>
    </source>
</evidence>
<dbReference type="GO" id="GO:0008270">
    <property type="term" value="F:zinc ion binding"/>
    <property type="evidence" value="ECO:0007669"/>
    <property type="project" value="InterPro"/>
</dbReference>
<proteinExistence type="predicted"/>
<evidence type="ECO:0000313" key="9">
    <source>
        <dbReference type="Proteomes" id="UP000234585"/>
    </source>
</evidence>
<dbReference type="PROSITE" id="PS50048">
    <property type="entry name" value="ZN2_CY6_FUNGAL_2"/>
    <property type="match status" value="1"/>
</dbReference>
<sequence length="504" mass="58499">MSQSHRRNRGPISKGGCSTCKFRHVKCGEEKPECVQCTSTGRKCAGYENLSQSQLRQRVTKSNPRPSPSTDSRLILLPGTREEREHFHLFCTETIQSLSGFFGSELWEYYLPQFSHSDSAIRHAITAISAAHRRRLQSPTGREPPHPFELQQYNKAIHHLLNRPSVSSEHALLACSLFVCLEFLKLNFEPAMEHIEAGLRILCQRQQQQIPSQLPPDVDRDLSHFFSRMNLQISFWARPLSPYEAPVEPRSTEETAFTSLSEARAVLNRIMINSMVLIRFSMHVHQNKPLVPDHEAQRCAKMQQQLESQYNSWWVAFERMKKRLSRSKKRAPDPRAILVIQVHHQTLRFWTLGVHSTSEMVYDNFNDEFEKIVGWSEEIKQLSSADHQRPFLLETDIAPALYLTARKCRHPLIRRRAIKLLEQCPIQEGLWNTKENSAIATHTMELEEAFLAHLPVEQRVPEEQHRLYETRTMDLGLCNPCPVEFVWRTKDGTGLEFRTEFVSW</sequence>
<dbReference type="Pfam" id="PF00172">
    <property type="entry name" value="Zn_clus"/>
    <property type="match status" value="1"/>
</dbReference>
<dbReference type="InterPro" id="IPR001138">
    <property type="entry name" value="Zn2Cys6_DnaBD"/>
</dbReference>
<feature type="domain" description="Zn(2)-C6 fungal-type" evidence="7">
    <location>
        <begin position="16"/>
        <end position="44"/>
    </location>
</feature>
<evidence type="ECO:0000256" key="6">
    <source>
        <dbReference type="ARBA" id="ARBA00023242"/>
    </source>
</evidence>
<dbReference type="PROSITE" id="PS00463">
    <property type="entry name" value="ZN2_CY6_FUNGAL_1"/>
    <property type="match status" value="1"/>
</dbReference>
<dbReference type="Proteomes" id="UP000234585">
    <property type="component" value="Unassembled WGS sequence"/>
</dbReference>
<evidence type="ECO:0000313" key="8">
    <source>
        <dbReference type="EMBL" id="PLB39824.1"/>
    </source>
</evidence>
<dbReference type="STRING" id="41067.A0A2I2FGS5"/>
<dbReference type="GO" id="GO:0003677">
    <property type="term" value="F:DNA binding"/>
    <property type="evidence" value="ECO:0007669"/>
    <property type="project" value="UniProtKB-KW"/>
</dbReference>
<keyword evidence="6" id="KW-0539">Nucleus</keyword>
<dbReference type="GeneID" id="36519041"/>
<dbReference type="RefSeq" id="XP_024673836.1">
    <property type="nucleotide sequence ID" value="XM_024811881.1"/>
</dbReference>
<evidence type="ECO:0000256" key="1">
    <source>
        <dbReference type="ARBA" id="ARBA00022723"/>
    </source>
</evidence>
<keyword evidence="5" id="KW-0804">Transcription</keyword>
<evidence type="ECO:0000256" key="3">
    <source>
        <dbReference type="ARBA" id="ARBA00023015"/>
    </source>
</evidence>
<keyword evidence="3" id="KW-0805">Transcription regulation</keyword>
<dbReference type="GO" id="GO:0009893">
    <property type="term" value="P:positive regulation of metabolic process"/>
    <property type="evidence" value="ECO:0007669"/>
    <property type="project" value="UniProtKB-ARBA"/>
</dbReference>
<dbReference type="PANTHER" id="PTHR36206:SF4">
    <property type="entry name" value="HYPOTHETICAL CONSERVED PROTEIN (EUROFUNG)-RELATED"/>
    <property type="match status" value="1"/>
</dbReference>
<name>A0A2I2FGS5_ASPCN</name>
<gene>
    <name evidence="8" type="ORF">BDW47DRAFT_102486</name>
</gene>
<reference evidence="8 9" key="1">
    <citation type="submission" date="2017-12" db="EMBL/GenBank/DDBJ databases">
        <authorList>
            <consortium name="DOE Joint Genome Institute"/>
            <person name="Haridas S."/>
            <person name="Kjaerbolling I."/>
            <person name="Vesth T.C."/>
            <person name="Frisvad J.C."/>
            <person name="Nybo J.L."/>
            <person name="Theobald S."/>
            <person name="Kuo A."/>
            <person name="Bowyer P."/>
            <person name="Matsuda Y."/>
            <person name="Mondo S."/>
            <person name="Lyhne E.K."/>
            <person name="Kogle M.E."/>
            <person name="Clum A."/>
            <person name="Lipzen A."/>
            <person name="Salamov A."/>
            <person name="Ngan C.Y."/>
            <person name="Daum C."/>
            <person name="Chiniquy J."/>
            <person name="Barry K."/>
            <person name="LaButti K."/>
            <person name="Simmons B.A."/>
            <person name="Magnuson J.K."/>
            <person name="Mortensen U.H."/>
            <person name="Larsen T.O."/>
            <person name="Grigoriev I.V."/>
            <person name="Baker S.E."/>
            <person name="Andersen M.R."/>
            <person name="Nordberg H.P."/>
            <person name="Cantor M.N."/>
            <person name="Hua S.X."/>
        </authorList>
    </citation>
    <scope>NUCLEOTIDE SEQUENCE [LARGE SCALE GENOMIC DNA]</scope>
    <source>
        <strain evidence="8 9">CBS 102.13</strain>
    </source>
</reference>
<dbReference type="EMBL" id="KZ559127">
    <property type="protein sequence ID" value="PLB39824.1"/>
    <property type="molecule type" value="Genomic_DNA"/>
</dbReference>
<dbReference type="PANTHER" id="PTHR36206">
    <property type="entry name" value="ASPERCRYPTIN BIOSYNTHESIS CLUSTER-SPECIFIC TRANSCRIPTION REGULATOR ATNN-RELATED"/>
    <property type="match status" value="1"/>
</dbReference>
<keyword evidence="1" id="KW-0479">Metal-binding</keyword>
<evidence type="ECO:0000259" key="7">
    <source>
        <dbReference type="PROSITE" id="PS50048"/>
    </source>
</evidence>
<keyword evidence="4" id="KW-0238">DNA-binding</keyword>
<keyword evidence="9" id="KW-1185">Reference proteome</keyword>
<dbReference type="GO" id="GO:0000981">
    <property type="term" value="F:DNA-binding transcription factor activity, RNA polymerase II-specific"/>
    <property type="evidence" value="ECO:0007669"/>
    <property type="project" value="InterPro"/>
</dbReference>
<dbReference type="InterPro" id="IPR052360">
    <property type="entry name" value="Transcr_Regulatory_Proteins"/>
</dbReference>
<protein>
    <recommendedName>
        <fullName evidence="7">Zn(2)-C6 fungal-type domain-containing protein</fullName>
    </recommendedName>
</protein>
<dbReference type="OrthoDB" id="2593732at2759"/>
<dbReference type="SUPFAM" id="SSF57701">
    <property type="entry name" value="Zn2/Cys6 DNA-binding domain"/>
    <property type="match status" value="1"/>
</dbReference>
<accession>A0A2I2FGS5</accession>
<dbReference type="InterPro" id="IPR036864">
    <property type="entry name" value="Zn2-C6_fun-type_DNA-bd_sf"/>
</dbReference>
<dbReference type="SMART" id="SM00066">
    <property type="entry name" value="GAL4"/>
    <property type="match status" value="1"/>
</dbReference>
<keyword evidence="2" id="KW-0862">Zinc</keyword>
<dbReference type="AlphaFoldDB" id="A0A2I2FGS5"/>
<evidence type="ECO:0000256" key="2">
    <source>
        <dbReference type="ARBA" id="ARBA00022833"/>
    </source>
</evidence>
<dbReference type="Gene3D" id="4.10.240.10">
    <property type="entry name" value="Zn(2)-C6 fungal-type DNA-binding domain"/>
    <property type="match status" value="1"/>
</dbReference>
<evidence type="ECO:0000256" key="5">
    <source>
        <dbReference type="ARBA" id="ARBA00023163"/>
    </source>
</evidence>